<protein>
    <submittedName>
        <fullName evidence="2">Uncharacterized protein</fullName>
    </submittedName>
</protein>
<comment type="caution">
    <text evidence="2">The sequence shown here is derived from an EMBL/GenBank/DDBJ whole genome shotgun (WGS) entry which is preliminary data.</text>
</comment>
<organism evidence="2 3">
    <name type="scientific">Stylosanthes scabra</name>
    <dbReference type="NCBI Taxonomy" id="79078"/>
    <lineage>
        <taxon>Eukaryota</taxon>
        <taxon>Viridiplantae</taxon>
        <taxon>Streptophyta</taxon>
        <taxon>Embryophyta</taxon>
        <taxon>Tracheophyta</taxon>
        <taxon>Spermatophyta</taxon>
        <taxon>Magnoliopsida</taxon>
        <taxon>eudicotyledons</taxon>
        <taxon>Gunneridae</taxon>
        <taxon>Pentapetalae</taxon>
        <taxon>rosids</taxon>
        <taxon>fabids</taxon>
        <taxon>Fabales</taxon>
        <taxon>Fabaceae</taxon>
        <taxon>Papilionoideae</taxon>
        <taxon>50 kb inversion clade</taxon>
        <taxon>dalbergioids sensu lato</taxon>
        <taxon>Dalbergieae</taxon>
        <taxon>Pterocarpus clade</taxon>
        <taxon>Stylosanthes</taxon>
    </lineage>
</organism>
<feature type="region of interest" description="Disordered" evidence="1">
    <location>
        <begin position="1"/>
        <end position="25"/>
    </location>
</feature>
<dbReference type="Proteomes" id="UP001341840">
    <property type="component" value="Unassembled WGS sequence"/>
</dbReference>
<evidence type="ECO:0000256" key="1">
    <source>
        <dbReference type="SAM" id="MobiDB-lite"/>
    </source>
</evidence>
<feature type="region of interest" description="Disordered" evidence="1">
    <location>
        <begin position="61"/>
        <end position="90"/>
    </location>
</feature>
<gene>
    <name evidence="2" type="ORF">PIB30_090654</name>
</gene>
<evidence type="ECO:0000313" key="3">
    <source>
        <dbReference type="Proteomes" id="UP001341840"/>
    </source>
</evidence>
<keyword evidence="3" id="KW-1185">Reference proteome</keyword>
<reference evidence="2 3" key="1">
    <citation type="journal article" date="2023" name="Plants (Basel)">
        <title>Bridging the Gap: Combining Genomics and Transcriptomics Approaches to Understand Stylosanthes scabra, an Orphan Legume from the Brazilian Caatinga.</title>
        <authorList>
            <person name="Ferreira-Neto J.R.C."/>
            <person name="da Silva M.D."/>
            <person name="Binneck E."/>
            <person name="de Melo N.F."/>
            <person name="da Silva R.H."/>
            <person name="de Melo A.L.T.M."/>
            <person name="Pandolfi V."/>
            <person name="Bustamante F.O."/>
            <person name="Brasileiro-Vidal A.C."/>
            <person name="Benko-Iseppon A.M."/>
        </authorList>
    </citation>
    <scope>NUCLEOTIDE SEQUENCE [LARGE SCALE GENOMIC DNA]</scope>
    <source>
        <tissue evidence="2">Leaves</tissue>
    </source>
</reference>
<dbReference type="EMBL" id="JASCZI010152799">
    <property type="protein sequence ID" value="MED6176689.1"/>
    <property type="molecule type" value="Genomic_DNA"/>
</dbReference>
<accession>A0ABU6VT08</accession>
<evidence type="ECO:0000313" key="2">
    <source>
        <dbReference type="EMBL" id="MED6176689.1"/>
    </source>
</evidence>
<name>A0ABU6VT08_9FABA</name>
<feature type="non-terminal residue" evidence="2">
    <location>
        <position position="90"/>
    </location>
</feature>
<sequence>MKKVRRGQNKRWEKESPFKGGLGEPGYERYLQNFEGYKRSDLLTGIEGGEIGATRIYADWSNDGSPDEGSANGGTRVGADNGMISTKRIA</sequence>
<proteinExistence type="predicted"/>